<protein>
    <recommendedName>
        <fullName evidence="1">Protein FAR1-RELATED SEQUENCE</fullName>
    </recommendedName>
</protein>
<dbReference type="InterPro" id="IPR031052">
    <property type="entry name" value="FHY3/FAR1"/>
</dbReference>
<keyword evidence="1" id="KW-0539">Nucleus</keyword>
<organism evidence="2 3">
    <name type="scientific">Arachis hypogaea</name>
    <name type="common">Peanut</name>
    <dbReference type="NCBI Taxonomy" id="3818"/>
    <lineage>
        <taxon>Eukaryota</taxon>
        <taxon>Viridiplantae</taxon>
        <taxon>Streptophyta</taxon>
        <taxon>Embryophyta</taxon>
        <taxon>Tracheophyta</taxon>
        <taxon>Spermatophyta</taxon>
        <taxon>Magnoliopsida</taxon>
        <taxon>eudicotyledons</taxon>
        <taxon>Gunneridae</taxon>
        <taxon>Pentapetalae</taxon>
        <taxon>rosids</taxon>
        <taxon>fabids</taxon>
        <taxon>Fabales</taxon>
        <taxon>Fabaceae</taxon>
        <taxon>Papilionoideae</taxon>
        <taxon>50 kb inversion clade</taxon>
        <taxon>dalbergioids sensu lato</taxon>
        <taxon>Dalbergieae</taxon>
        <taxon>Pterocarpus clade</taxon>
        <taxon>Arachis</taxon>
    </lineage>
</organism>
<dbReference type="PANTHER" id="PTHR31669:SF251">
    <property type="entry name" value="PROTEIN FAR1-RELATED SEQUENCE"/>
    <property type="match status" value="1"/>
</dbReference>
<comment type="function">
    <text evidence="1">Putative transcription activator involved in regulating light control of development.</text>
</comment>
<proteinExistence type="inferred from homology"/>
<dbReference type="EMBL" id="SDMP01000006">
    <property type="protein sequence ID" value="RYR53541.1"/>
    <property type="molecule type" value="Genomic_DNA"/>
</dbReference>
<evidence type="ECO:0000313" key="2">
    <source>
        <dbReference type="EMBL" id="RYR53541.1"/>
    </source>
</evidence>
<evidence type="ECO:0000256" key="1">
    <source>
        <dbReference type="RuleBase" id="RU367018"/>
    </source>
</evidence>
<dbReference type="Proteomes" id="UP000289738">
    <property type="component" value="Chromosome A06"/>
</dbReference>
<sequence length="192" mass="22839">MKYHLGNNMWLSAEVYIAYFSVYASSDLAFQRSSFMNFNLFRSPLLGQDEKHTKKRAHTYYFNKFITWNSSLIQFVKQYDNCLGSREQRERESNATDFYNVRPCAIKFSIEAQFQHVYTHEKFRERKGELYHKIKALCSKLYGIRSYRTSFQLNIQQVCGYVRHSRSQSEMLVLIIRVKSDIVSSRSKCVQL</sequence>
<comment type="caution">
    <text evidence="2">The sequence shown here is derived from an EMBL/GenBank/DDBJ whole genome shotgun (WGS) entry which is preliminary data.</text>
</comment>
<dbReference type="AlphaFoldDB" id="A0A445CRJ0"/>
<name>A0A445CRJ0_ARAHY</name>
<keyword evidence="3" id="KW-1185">Reference proteome</keyword>
<dbReference type="GO" id="GO:0006355">
    <property type="term" value="P:regulation of DNA-templated transcription"/>
    <property type="evidence" value="ECO:0007669"/>
    <property type="project" value="UniProtKB-UniRule"/>
</dbReference>
<dbReference type="GO" id="GO:0005634">
    <property type="term" value="C:nucleus"/>
    <property type="evidence" value="ECO:0007669"/>
    <property type="project" value="UniProtKB-SubCell"/>
</dbReference>
<evidence type="ECO:0000313" key="3">
    <source>
        <dbReference type="Proteomes" id="UP000289738"/>
    </source>
</evidence>
<keyword evidence="1" id="KW-0862">Zinc</keyword>
<dbReference type="GO" id="GO:0008270">
    <property type="term" value="F:zinc ion binding"/>
    <property type="evidence" value="ECO:0007669"/>
    <property type="project" value="UniProtKB-UniRule"/>
</dbReference>
<gene>
    <name evidence="2" type="ORF">Ahy_A06g028713</name>
</gene>
<keyword evidence="1" id="KW-0479">Metal-binding</keyword>
<comment type="subcellular location">
    <subcellularLocation>
        <location evidence="1">Nucleus</location>
    </subcellularLocation>
</comment>
<accession>A0A445CRJ0</accession>
<reference evidence="2 3" key="1">
    <citation type="submission" date="2019-01" db="EMBL/GenBank/DDBJ databases">
        <title>Sequencing of cultivated peanut Arachis hypogaea provides insights into genome evolution and oil improvement.</title>
        <authorList>
            <person name="Chen X."/>
        </authorList>
    </citation>
    <scope>NUCLEOTIDE SEQUENCE [LARGE SCALE GENOMIC DNA]</scope>
    <source>
        <strain evidence="3">cv. Fuhuasheng</strain>
        <tissue evidence="2">Leaves</tissue>
    </source>
</reference>
<dbReference type="PANTHER" id="PTHR31669">
    <property type="entry name" value="PROTEIN FAR1-RELATED SEQUENCE 10-RELATED"/>
    <property type="match status" value="1"/>
</dbReference>
<keyword evidence="1" id="KW-0863">Zinc-finger</keyword>
<comment type="similarity">
    <text evidence="1">Belongs to the FHY3/FAR1 family.</text>
</comment>